<feature type="compositionally biased region" description="Basic residues" evidence="1">
    <location>
        <begin position="1"/>
        <end position="10"/>
    </location>
</feature>
<dbReference type="GO" id="GO:0000339">
    <property type="term" value="F:RNA cap binding"/>
    <property type="evidence" value="ECO:0007669"/>
    <property type="project" value="InterPro"/>
</dbReference>
<reference evidence="2 3" key="1">
    <citation type="submission" date="2017-07" db="EMBL/GenBank/DDBJ databases">
        <authorList>
            <person name="Talla V."/>
            <person name="Backstrom N."/>
        </authorList>
    </citation>
    <scope>NUCLEOTIDE SEQUENCE [LARGE SCALE GENOMIC DNA]</scope>
</reference>
<dbReference type="AlphaFoldDB" id="A0A5E4PXM2"/>
<dbReference type="Pfam" id="PF21071">
    <property type="entry name" value="LARP1_HEAT"/>
    <property type="match status" value="1"/>
</dbReference>
<gene>
    <name evidence="2" type="ORF">LSINAPIS_LOCUS3611</name>
</gene>
<dbReference type="SMART" id="SM00684">
    <property type="entry name" value="DM15"/>
    <property type="match status" value="1"/>
</dbReference>
<evidence type="ECO:0000313" key="2">
    <source>
        <dbReference type="EMBL" id="VVC90775.1"/>
    </source>
</evidence>
<accession>A0A5E4PXM2</accession>
<dbReference type="EMBL" id="FZQP02000870">
    <property type="protein sequence ID" value="VVC90775.1"/>
    <property type="molecule type" value="Genomic_DNA"/>
</dbReference>
<proteinExistence type="predicted"/>
<sequence length="163" mass="18893">MDVREHRRHRGDSSSSLGTSPTLGSSLGSTPQSLPAFHHPSHGLLRENHFTQQAYHKYHSRCLKERKKLGIGQSQEMNTLFRFWSFFLRDHFNRTMYNEFRKFRPELYHDFQMETIADYEKVLGVPEVLQARRRTPGGSQTEGIPCQLQHHRRLQGAGGESGT</sequence>
<organism evidence="2 3">
    <name type="scientific">Leptidea sinapis</name>
    <dbReference type="NCBI Taxonomy" id="189913"/>
    <lineage>
        <taxon>Eukaryota</taxon>
        <taxon>Metazoa</taxon>
        <taxon>Ecdysozoa</taxon>
        <taxon>Arthropoda</taxon>
        <taxon>Hexapoda</taxon>
        <taxon>Insecta</taxon>
        <taxon>Pterygota</taxon>
        <taxon>Neoptera</taxon>
        <taxon>Endopterygota</taxon>
        <taxon>Lepidoptera</taxon>
        <taxon>Glossata</taxon>
        <taxon>Ditrysia</taxon>
        <taxon>Papilionoidea</taxon>
        <taxon>Pieridae</taxon>
        <taxon>Dismorphiinae</taxon>
        <taxon>Leptidea</taxon>
    </lineage>
</organism>
<protein>
    <submittedName>
        <fullName evidence="2">Uncharacterized protein</fullName>
    </submittedName>
</protein>
<dbReference type="GO" id="GO:0048255">
    <property type="term" value="P:mRNA stabilization"/>
    <property type="evidence" value="ECO:0007669"/>
    <property type="project" value="InterPro"/>
</dbReference>
<dbReference type="Proteomes" id="UP000324832">
    <property type="component" value="Unassembled WGS sequence"/>
</dbReference>
<feature type="region of interest" description="Disordered" evidence="1">
    <location>
        <begin position="1"/>
        <end position="41"/>
    </location>
</feature>
<name>A0A5E4PXM2_9NEOP</name>
<evidence type="ECO:0000313" key="3">
    <source>
        <dbReference type="Proteomes" id="UP000324832"/>
    </source>
</evidence>
<evidence type="ECO:0000256" key="1">
    <source>
        <dbReference type="SAM" id="MobiDB-lite"/>
    </source>
</evidence>
<feature type="compositionally biased region" description="Low complexity" evidence="1">
    <location>
        <begin position="13"/>
        <end position="31"/>
    </location>
</feature>
<keyword evidence="3" id="KW-1185">Reference proteome</keyword>
<dbReference type="InterPro" id="IPR006607">
    <property type="entry name" value="DM15"/>
</dbReference>